<feature type="transmembrane region" description="Helical" evidence="1">
    <location>
        <begin position="319"/>
        <end position="340"/>
    </location>
</feature>
<feature type="transmembrane region" description="Helical" evidence="1">
    <location>
        <begin position="393"/>
        <end position="413"/>
    </location>
</feature>
<keyword evidence="1" id="KW-0812">Transmembrane</keyword>
<feature type="transmembrane region" description="Helical" evidence="1">
    <location>
        <begin position="186"/>
        <end position="210"/>
    </location>
</feature>
<feature type="transmembrane region" description="Helical" evidence="1">
    <location>
        <begin position="91"/>
        <end position="111"/>
    </location>
</feature>
<keyword evidence="1" id="KW-0472">Membrane</keyword>
<reference evidence="3" key="1">
    <citation type="submission" date="2016-10" db="EMBL/GenBank/DDBJ databases">
        <authorList>
            <person name="Varghese N."/>
            <person name="Submissions S."/>
        </authorList>
    </citation>
    <scope>NUCLEOTIDE SEQUENCE [LARGE SCALE GENOMIC DNA]</scope>
    <source>
        <strain evidence="3">IBRC-M 10761</strain>
    </source>
</reference>
<feature type="transmembrane region" description="Helical" evidence="1">
    <location>
        <begin position="65"/>
        <end position="85"/>
    </location>
</feature>
<accession>A0A1H7BF00</accession>
<feature type="transmembrane region" description="Helical" evidence="1">
    <location>
        <begin position="286"/>
        <end position="307"/>
    </location>
</feature>
<dbReference type="OrthoDB" id="637094at2"/>
<evidence type="ECO:0008006" key="4">
    <source>
        <dbReference type="Google" id="ProtNLM"/>
    </source>
</evidence>
<name>A0A1H7BF00_9BACT</name>
<evidence type="ECO:0000313" key="3">
    <source>
        <dbReference type="Proteomes" id="UP000199403"/>
    </source>
</evidence>
<feature type="transmembrane region" description="Helical" evidence="1">
    <location>
        <begin position="252"/>
        <end position="274"/>
    </location>
</feature>
<organism evidence="2 3">
    <name type="scientific">Cyclobacterium xiamenense</name>
    <dbReference type="NCBI Taxonomy" id="1297121"/>
    <lineage>
        <taxon>Bacteria</taxon>
        <taxon>Pseudomonadati</taxon>
        <taxon>Bacteroidota</taxon>
        <taxon>Cytophagia</taxon>
        <taxon>Cytophagales</taxon>
        <taxon>Cyclobacteriaceae</taxon>
        <taxon>Cyclobacterium</taxon>
    </lineage>
</organism>
<sequence length="414" mass="46069">MKDSIRQHLAEPRQLELLYRSNKIAFRQAFYDLYPELQASPVAAFWRERLTYEPEGLHWGKQKEWGIVLGLAVLAGIAAKLPLILGINEEFFYPRNLGFILFGSLSAFFCWKNQLETRQVLRIAAAGLSGMLYLNLLPANPNSDTLILACLHVLFVLWWLFGFSHAGGGQQREKRWIAFLKFNGDLLVMCVPLAMAGGLLSGLTIGLFSLIGLPIEAFYTEYILVFGLAALPLVSAYLIQTNPQVVGKISEVVASLFSPLVLLMVTSYLGAILYSGKNPYTDREFLLLFNGLLVGVLALIFFSIAGLSYQRKNRWEIGVLTLLSLLSILVNAVALSAIAFRLAEWGVTPNRMAVLGGNALILLHLLWVSKKLIGVLRGKEDLEAVRKAMQSYLPVYLVWAILVSLLFPILFGFA</sequence>
<dbReference type="STRING" id="1416801.SAMN05192553_11116"/>
<feature type="transmembrane region" description="Helical" evidence="1">
    <location>
        <begin position="352"/>
        <end position="373"/>
    </location>
</feature>
<feature type="transmembrane region" description="Helical" evidence="1">
    <location>
        <begin position="145"/>
        <end position="166"/>
    </location>
</feature>
<keyword evidence="3" id="KW-1185">Reference proteome</keyword>
<dbReference type="AlphaFoldDB" id="A0A1H7BF00"/>
<dbReference type="RefSeq" id="WP_092178473.1">
    <property type="nucleotide sequence ID" value="NZ_FNZH01000011.1"/>
</dbReference>
<evidence type="ECO:0000256" key="1">
    <source>
        <dbReference type="SAM" id="Phobius"/>
    </source>
</evidence>
<protein>
    <recommendedName>
        <fullName evidence="4">DUF4153 domain-containing protein</fullName>
    </recommendedName>
</protein>
<feature type="transmembrane region" description="Helical" evidence="1">
    <location>
        <begin position="120"/>
        <end position="139"/>
    </location>
</feature>
<feature type="transmembrane region" description="Helical" evidence="1">
    <location>
        <begin position="222"/>
        <end position="240"/>
    </location>
</feature>
<dbReference type="EMBL" id="FNZH01000011">
    <property type="protein sequence ID" value="SEJ74877.1"/>
    <property type="molecule type" value="Genomic_DNA"/>
</dbReference>
<keyword evidence="1" id="KW-1133">Transmembrane helix</keyword>
<evidence type="ECO:0000313" key="2">
    <source>
        <dbReference type="EMBL" id="SEJ74877.1"/>
    </source>
</evidence>
<proteinExistence type="predicted"/>
<dbReference type="Proteomes" id="UP000199403">
    <property type="component" value="Unassembled WGS sequence"/>
</dbReference>
<gene>
    <name evidence="2" type="ORF">SAMN05192553_11116</name>
</gene>